<dbReference type="SUPFAM" id="SSF48008">
    <property type="entry name" value="GntR ligand-binding domain-like"/>
    <property type="match status" value="1"/>
</dbReference>
<dbReference type="OrthoDB" id="7768882at2"/>
<reference evidence="6 7" key="1">
    <citation type="submission" date="2018-05" db="EMBL/GenBank/DDBJ databases">
        <title>Complete Genome Sequence of Methylobacterium sp. 17Sr1-28.</title>
        <authorList>
            <person name="Srinivasan S."/>
        </authorList>
    </citation>
    <scope>NUCLEOTIDE SEQUENCE [LARGE SCALE GENOMIC DNA]</scope>
    <source>
        <strain evidence="6 7">17Sr1-28</strain>
    </source>
</reference>
<evidence type="ECO:0000313" key="7">
    <source>
        <dbReference type="Proteomes" id="UP000245444"/>
    </source>
</evidence>
<dbReference type="Pfam" id="PF07729">
    <property type="entry name" value="FCD"/>
    <property type="match status" value="1"/>
</dbReference>
<dbReference type="InterPro" id="IPR036390">
    <property type="entry name" value="WH_DNA-bd_sf"/>
</dbReference>
<evidence type="ECO:0000259" key="5">
    <source>
        <dbReference type="PROSITE" id="PS50949"/>
    </source>
</evidence>
<dbReference type="InterPro" id="IPR008920">
    <property type="entry name" value="TF_FadR/GntR_C"/>
</dbReference>
<dbReference type="PANTHER" id="PTHR43537">
    <property type="entry name" value="TRANSCRIPTIONAL REGULATOR, GNTR FAMILY"/>
    <property type="match status" value="1"/>
</dbReference>
<dbReference type="SMART" id="SM00895">
    <property type="entry name" value="FCD"/>
    <property type="match status" value="1"/>
</dbReference>
<dbReference type="InterPro" id="IPR011711">
    <property type="entry name" value="GntR_C"/>
</dbReference>
<feature type="region of interest" description="Disordered" evidence="4">
    <location>
        <begin position="210"/>
        <end position="260"/>
    </location>
</feature>
<sequence length="260" mass="27638">MKQRDQAYDAFVRHLLDGHLAPGSFVTQRELVALTGLPLGAVREMIPRLEADGLLSTLPQRGLQVAAVDLRLVQEAFQLREIVEAAAVAHFARTAPAALVAAHRAAHDRVSAQAEGGITGALIAEAQAIDWGFHDAIVAHLGNGLVSEIHRVNLVRIRVILRSRIALSPEVLPPAFAEHAAILAAVEHRDPEAATAALRRHLETSRRRALGLGAEPGTGEPPSPLDSHGRGAPPSLDSHGRGAPSSLDSDRRGAPSRRTP</sequence>
<organism evidence="6 7">
    <name type="scientific">Methylobacterium terrae</name>
    <dbReference type="NCBI Taxonomy" id="2202827"/>
    <lineage>
        <taxon>Bacteria</taxon>
        <taxon>Pseudomonadati</taxon>
        <taxon>Pseudomonadota</taxon>
        <taxon>Alphaproteobacteria</taxon>
        <taxon>Hyphomicrobiales</taxon>
        <taxon>Methylobacteriaceae</taxon>
        <taxon>Methylobacterium</taxon>
    </lineage>
</organism>
<dbReference type="AlphaFoldDB" id="A0A2U8WIY1"/>
<dbReference type="InterPro" id="IPR036388">
    <property type="entry name" value="WH-like_DNA-bd_sf"/>
</dbReference>
<dbReference type="PANTHER" id="PTHR43537:SF24">
    <property type="entry name" value="GLUCONATE OPERON TRANSCRIPTIONAL REPRESSOR"/>
    <property type="match status" value="1"/>
</dbReference>
<dbReference type="InterPro" id="IPR000524">
    <property type="entry name" value="Tscrpt_reg_HTH_GntR"/>
</dbReference>
<keyword evidence="1" id="KW-0805">Transcription regulation</keyword>
<gene>
    <name evidence="6" type="ORF">DK419_07535</name>
</gene>
<dbReference type="GO" id="GO:0003677">
    <property type="term" value="F:DNA binding"/>
    <property type="evidence" value="ECO:0007669"/>
    <property type="project" value="UniProtKB-KW"/>
</dbReference>
<keyword evidence="7" id="KW-1185">Reference proteome</keyword>
<proteinExistence type="predicted"/>
<dbReference type="PROSITE" id="PS50949">
    <property type="entry name" value="HTH_GNTR"/>
    <property type="match status" value="1"/>
</dbReference>
<evidence type="ECO:0000256" key="2">
    <source>
        <dbReference type="ARBA" id="ARBA00023125"/>
    </source>
</evidence>
<dbReference type="SUPFAM" id="SSF46785">
    <property type="entry name" value="Winged helix' DNA-binding domain"/>
    <property type="match status" value="1"/>
</dbReference>
<keyword evidence="3" id="KW-0804">Transcription</keyword>
<dbReference type="Gene3D" id="1.20.120.530">
    <property type="entry name" value="GntR ligand-binding domain-like"/>
    <property type="match status" value="1"/>
</dbReference>
<dbReference type="GO" id="GO:0003700">
    <property type="term" value="F:DNA-binding transcription factor activity"/>
    <property type="evidence" value="ECO:0007669"/>
    <property type="project" value="InterPro"/>
</dbReference>
<evidence type="ECO:0000313" key="6">
    <source>
        <dbReference type="EMBL" id="AWN46185.1"/>
    </source>
</evidence>
<name>A0A2U8WIY1_9HYPH</name>
<dbReference type="KEGG" id="mtea:DK419_07535"/>
<dbReference type="Proteomes" id="UP000245444">
    <property type="component" value="Chromosome"/>
</dbReference>
<dbReference type="EMBL" id="CP029553">
    <property type="protein sequence ID" value="AWN46185.1"/>
    <property type="molecule type" value="Genomic_DNA"/>
</dbReference>
<accession>A0A2U8WIY1</accession>
<dbReference type="RefSeq" id="WP_109958536.1">
    <property type="nucleotide sequence ID" value="NZ_CP029553.1"/>
</dbReference>
<keyword evidence="2" id="KW-0238">DNA-binding</keyword>
<protein>
    <submittedName>
        <fullName evidence="6">GntR family transcriptional regulator</fullName>
    </submittedName>
</protein>
<feature type="domain" description="HTH gntR-type" evidence="5">
    <location>
        <begin position="1"/>
        <end position="68"/>
    </location>
</feature>
<evidence type="ECO:0000256" key="1">
    <source>
        <dbReference type="ARBA" id="ARBA00023015"/>
    </source>
</evidence>
<dbReference type="Pfam" id="PF00392">
    <property type="entry name" value="GntR"/>
    <property type="match status" value="1"/>
</dbReference>
<evidence type="ECO:0000256" key="3">
    <source>
        <dbReference type="ARBA" id="ARBA00023163"/>
    </source>
</evidence>
<dbReference type="Gene3D" id="1.10.10.10">
    <property type="entry name" value="Winged helix-like DNA-binding domain superfamily/Winged helix DNA-binding domain"/>
    <property type="match status" value="1"/>
</dbReference>
<evidence type="ECO:0000256" key="4">
    <source>
        <dbReference type="SAM" id="MobiDB-lite"/>
    </source>
</evidence>